<sequence>MDNKKDKPSEGELEILQVLWEREPVTVKDIHAEIASKKNVGYTTTLKQIQRMFDKGLVSRKKDGKSHLYTSNIKLHETQNTLFDKLLNTAFKGSAMNLAMHALGKSKATPEEIKQLRELLDKMEKGEHNG</sequence>
<dbReference type="Pfam" id="PF03965">
    <property type="entry name" value="Penicillinase_R"/>
    <property type="match status" value="1"/>
</dbReference>
<keyword evidence="6" id="KW-1185">Reference proteome</keyword>
<comment type="similarity">
    <text evidence="1">Belongs to the BlaI transcriptional regulatory family.</text>
</comment>
<evidence type="ECO:0000256" key="4">
    <source>
        <dbReference type="ARBA" id="ARBA00023163"/>
    </source>
</evidence>
<dbReference type="Gene3D" id="1.10.10.10">
    <property type="entry name" value="Winged helix-like DNA-binding domain superfamily/Winged helix DNA-binding domain"/>
    <property type="match status" value="1"/>
</dbReference>
<dbReference type="Proteomes" id="UP001172083">
    <property type="component" value="Unassembled WGS sequence"/>
</dbReference>
<keyword evidence="3" id="KW-0238">DNA-binding</keyword>
<name>A0ABT8LD64_9BACT</name>
<dbReference type="PIRSF" id="PIRSF019455">
    <property type="entry name" value="CopR_AtkY"/>
    <property type="match status" value="1"/>
</dbReference>
<keyword evidence="2" id="KW-0805">Transcription regulation</keyword>
<organism evidence="5 6">
    <name type="scientific">Agaribacillus aureus</name>
    <dbReference type="NCBI Taxonomy" id="3051825"/>
    <lineage>
        <taxon>Bacteria</taxon>
        <taxon>Pseudomonadati</taxon>
        <taxon>Bacteroidota</taxon>
        <taxon>Cytophagia</taxon>
        <taxon>Cytophagales</taxon>
        <taxon>Splendidivirgaceae</taxon>
        <taxon>Agaribacillus</taxon>
    </lineage>
</organism>
<gene>
    <name evidence="5" type="ORF">QQ020_26795</name>
</gene>
<reference evidence="5" key="1">
    <citation type="submission" date="2023-06" db="EMBL/GenBank/DDBJ databases">
        <title>Genomic of Agaribacillus aureum.</title>
        <authorList>
            <person name="Wang G."/>
        </authorList>
    </citation>
    <scope>NUCLEOTIDE SEQUENCE</scope>
    <source>
        <strain evidence="5">BMA12</strain>
    </source>
</reference>
<dbReference type="SUPFAM" id="SSF46785">
    <property type="entry name" value="Winged helix' DNA-binding domain"/>
    <property type="match status" value="1"/>
</dbReference>
<accession>A0ABT8LD64</accession>
<evidence type="ECO:0000313" key="6">
    <source>
        <dbReference type="Proteomes" id="UP001172083"/>
    </source>
</evidence>
<evidence type="ECO:0000313" key="5">
    <source>
        <dbReference type="EMBL" id="MDN5215715.1"/>
    </source>
</evidence>
<dbReference type="InterPro" id="IPR005650">
    <property type="entry name" value="BlaI_family"/>
</dbReference>
<proteinExistence type="inferred from homology"/>
<evidence type="ECO:0000256" key="2">
    <source>
        <dbReference type="ARBA" id="ARBA00023015"/>
    </source>
</evidence>
<comment type="caution">
    <text evidence="5">The sequence shown here is derived from an EMBL/GenBank/DDBJ whole genome shotgun (WGS) entry which is preliminary data.</text>
</comment>
<evidence type="ECO:0000256" key="1">
    <source>
        <dbReference type="ARBA" id="ARBA00011046"/>
    </source>
</evidence>
<dbReference type="InterPro" id="IPR036390">
    <property type="entry name" value="WH_DNA-bd_sf"/>
</dbReference>
<dbReference type="RefSeq" id="WP_346761053.1">
    <property type="nucleotide sequence ID" value="NZ_JAUJEB010000007.1"/>
</dbReference>
<dbReference type="InterPro" id="IPR036388">
    <property type="entry name" value="WH-like_DNA-bd_sf"/>
</dbReference>
<protein>
    <submittedName>
        <fullName evidence="5">BlaI/MecI/CopY family transcriptional regulator</fullName>
    </submittedName>
</protein>
<keyword evidence="4" id="KW-0804">Transcription</keyword>
<evidence type="ECO:0000256" key="3">
    <source>
        <dbReference type="ARBA" id="ARBA00023125"/>
    </source>
</evidence>
<dbReference type="Gene3D" id="1.10.4040.10">
    <property type="entry name" value="Penicillinase repressor domain"/>
    <property type="match status" value="1"/>
</dbReference>
<dbReference type="EMBL" id="JAUJEB010000007">
    <property type="protein sequence ID" value="MDN5215715.1"/>
    <property type="molecule type" value="Genomic_DNA"/>
</dbReference>